<reference evidence="15" key="1">
    <citation type="submission" date="2014-12" db="EMBL/GenBank/DDBJ databases">
        <title>Genome sequence of Clostridium beijerinckii strain 59B.</title>
        <authorList>
            <person name="Little G.T."/>
            <person name="Minton N.P."/>
        </authorList>
    </citation>
    <scope>NUCLEOTIDE SEQUENCE [LARGE SCALE GENOMIC DNA]</scope>
    <source>
        <strain evidence="15">59B</strain>
    </source>
</reference>
<evidence type="ECO:0000256" key="7">
    <source>
        <dbReference type="ARBA" id="ARBA00023136"/>
    </source>
</evidence>
<evidence type="ECO:0000259" key="12">
    <source>
        <dbReference type="Pfam" id="PF02096"/>
    </source>
</evidence>
<dbReference type="GO" id="GO:0005886">
    <property type="term" value="C:plasma membrane"/>
    <property type="evidence" value="ECO:0007669"/>
    <property type="project" value="UniProtKB-SubCell"/>
</dbReference>
<dbReference type="EMBL" id="JABSXK010000001">
    <property type="protein sequence ID" value="NRV10567.1"/>
    <property type="molecule type" value="Genomic_DNA"/>
</dbReference>
<proteinExistence type="inferred from homology"/>
<comment type="subcellular location">
    <subcellularLocation>
        <location evidence="1">Cell membrane</location>
        <topology evidence="1">Multi-pass membrane protein</topology>
    </subcellularLocation>
    <subcellularLocation>
        <location evidence="9">Membrane</location>
        <topology evidence="9">Multi-pass membrane protein</topology>
    </subcellularLocation>
</comment>
<feature type="transmembrane region" description="Helical" evidence="11">
    <location>
        <begin position="166"/>
        <end position="190"/>
    </location>
</feature>
<evidence type="ECO:0000256" key="3">
    <source>
        <dbReference type="ARBA" id="ARBA00022475"/>
    </source>
</evidence>
<dbReference type="RefSeq" id="WP_041898572.1">
    <property type="nucleotide sequence ID" value="NZ_CP010086.2"/>
</dbReference>
<sequence length="214" mass="24176">MNIISNLLNVSLNYFFNITGDLGIAIILLTILVKLILMPISFKQKLSMYSQQEFSKGLEEIKEKYKSNKEKLEIETQKYFKQNAKGVIGILSSLLQIPIVFNLYRVILNMPMQVGTALIPWVVSLKMSDSLFIVPAIYAVSMLSPNILPYIPFLRLKAQAKLSKTNIIITTIISGLVTFKAPIALGIYFITTSLFSFVEEVAFRLYAKRRGLVV</sequence>
<evidence type="ECO:0000256" key="11">
    <source>
        <dbReference type="SAM" id="Phobius"/>
    </source>
</evidence>
<dbReference type="Proteomes" id="UP000031866">
    <property type="component" value="Chromosome"/>
</dbReference>
<dbReference type="GO" id="GO:0015031">
    <property type="term" value="P:protein transport"/>
    <property type="evidence" value="ECO:0007669"/>
    <property type="project" value="UniProtKB-KW"/>
</dbReference>
<feature type="coiled-coil region" evidence="10">
    <location>
        <begin position="55"/>
        <end position="82"/>
    </location>
</feature>
<evidence type="ECO:0000256" key="1">
    <source>
        <dbReference type="ARBA" id="ARBA00004651"/>
    </source>
</evidence>
<evidence type="ECO:0000313" key="15">
    <source>
        <dbReference type="Proteomes" id="UP000031866"/>
    </source>
</evidence>
<organism evidence="13 15">
    <name type="scientific">Clostridium beijerinckii</name>
    <name type="common">Clostridium MP</name>
    <dbReference type="NCBI Taxonomy" id="1520"/>
    <lineage>
        <taxon>Bacteria</taxon>
        <taxon>Bacillati</taxon>
        <taxon>Bacillota</taxon>
        <taxon>Clostridia</taxon>
        <taxon>Eubacteriales</taxon>
        <taxon>Clostridiaceae</taxon>
        <taxon>Clostridium</taxon>
    </lineage>
</organism>
<dbReference type="GO" id="GO:0051205">
    <property type="term" value="P:protein insertion into membrane"/>
    <property type="evidence" value="ECO:0007669"/>
    <property type="project" value="TreeGrafter"/>
</dbReference>
<keyword evidence="4 9" id="KW-0812">Transmembrane</keyword>
<keyword evidence="5" id="KW-0653">Protein transport</keyword>
<dbReference type="OrthoDB" id="2380676at2"/>
<dbReference type="KEGG" id="cbei:LF65_04126"/>
<feature type="domain" description="Membrane insertase YidC/Oxa/ALB C-terminal" evidence="12">
    <location>
        <begin position="23"/>
        <end position="201"/>
    </location>
</feature>
<keyword evidence="8" id="KW-0143">Chaperone</keyword>
<dbReference type="Pfam" id="PF02096">
    <property type="entry name" value="60KD_IMP"/>
    <property type="match status" value="1"/>
</dbReference>
<gene>
    <name evidence="14" type="ORF">DFH45_003530</name>
    <name evidence="13" type="ORF">LF65_04126</name>
</gene>
<name>A0A0B5QRH1_CLOBE</name>
<dbReference type="Proteomes" id="UP000821656">
    <property type="component" value="Unassembled WGS sequence"/>
</dbReference>
<evidence type="ECO:0000256" key="5">
    <source>
        <dbReference type="ARBA" id="ARBA00022927"/>
    </source>
</evidence>
<evidence type="ECO:0000313" key="13">
    <source>
        <dbReference type="EMBL" id="AJH00668.1"/>
    </source>
</evidence>
<dbReference type="AlphaFoldDB" id="A0A0B5QRH1"/>
<feature type="transmembrane region" description="Helical" evidence="11">
    <location>
        <begin position="131"/>
        <end position="154"/>
    </location>
</feature>
<reference evidence="14" key="3">
    <citation type="submission" date="2020-05" db="EMBL/GenBank/DDBJ databases">
        <title>Genomic insights into acetone-butanol-ethanol (ABE) fermentation by sequencing solventogenic clostridia strains.</title>
        <authorList>
            <person name="Brown S."/>
        </authorList>
    </citation>
    <scope>NUCLEOTIDE SEQUENCE</scope>
    <source>
        <strain evidence="14">DJ126</strain>
    </source>
</reference>
<keyword evidence="6 11" id="KW-1133">Transmembrane helix</keyword>
<dbReference type="NCBIfam" id="TIGR03592">
    <property type="entry name" value="yidC_oxa1_cterm"/>
    <property type="match status" value="1"/>
</dbReference>
<keyword evidence="3" id="KW-1003">Cell membrane</keyword>
<dbReference type="GO" id="GO:0032977">
    <property type="term" value="F:membrane insertase activity"/>
    <property type="evidence" value="ECO:0007669"/>
    <property type="project" value="InterPro"/>
</dbReference>
<evidence type="ECO:0000313" key="14">
    <source>
        <dbReference type="EMBL" id="NRV10567.1"/>
    </source>
</evidence>
<dbReference type="InterPro" id="IPR047196">
    <property type="entry name" value="YidC_ALB_C"/>
</dbReference>
<evidence type="ECO:0000256" key="4">
    <source>
        <dbReference type="ARBA" id="ARBA00022692"/>
    </source>
</evidence>
<dbReference type="InterPro" id="IPR028055">
    <property type="entry name" value="YidC/Oxa/ALB_C"/>
</dbReference>
<evidence type="ECO:0000256" key="9">
    <source>
        <dbReference type="RuleBase" id="RU003945"/>
    </source>
</evidence>
<reference evidence="13" key="2">
    <citation type="submission" date="2016-02" db="EMBL/GenBank/DDBJ databases">
        <title>Genome sequence of Clostridium beijerinckii strain 59B.</title>
        <authorList>
            <person name="Little G.T."/>
            <person name="Minton N.P."/>
        </authorList>
    </citation>
    <scope>NUCLEOTIDE SEQUENCE</scope>
    <source>
        <strain evidence="13">NCIMB 14988</strain>
    </source>
</reference>
<keyword evidence="7 11" id="KW-0472">Membrane</keyword>
<keyword evidence="2" id="KW-0813">Transport</keyword>
<dbReference type="CDD" id="cd20070">
    <property type="entry name" value="5TM_YidC_Alb3"/>
    <property type="match status" value="1"/>
</dbReference>
<feature type="transmembrane region" description="Helical" evidence="11">
    <location>
        <begin position="14"/>
        <end position="37"/>
    </location>
</feature>
<comment type="similarity">
    <text evidence="9">Belongs to the OXA1/ALB3/YidC family.</text>
</comment>
<evidence type="ECO:0000256" key="8">
    <source>
        <dbReference type="ARBA" id="ARBA00023186"/>
    </source>
</evidence>
<dbReference type="PANTHER" id="PTHR12428">
    <property type="entry name" value="OXA1"/>
    <property type="match status" value="1"/>
</dbReference>
<dbReference type="STRING" id="1520.LF65_04126"/>
<evidence type="ECO:0000256" key="2">
    <source>
        <dbReference type="ARBA" id="ARBA00022448"/>
    </source>
</evidence>
<protein>
    <submittedName>
        <fullName evidence="14">YidC/Oxa1 family membrane protein insertase</fullName>
    </submittedName>
</protein>
<feature type="transmembrane region" description="Helical" evidence="11">
    <location>
        <begin position="87"/>
        <end position="107"/>
    </location>
</feature>
<dbReference type="EMBL" id="CP010086">
    <property type="protein sequence ID" value="AJH00668.1"/>
    <property type="molecule type" value="Genomic_DNA"/>
</dbReference>
<accession>A0A0B5QRH1</accession>
<evidence type="ECO:0000256" key="6">
    <source>
        <dbReference type="ARBA" id="ARBA00022989"/>
    </source>
</evidence>
<evidence type="ECO:0000256" key="10">
    <source>
        <dbReference type="SAM" id="Coils"/>
    </source>
</evidence>
<dbReference type="PANTHER" id="PTHR12428:SF65">
    <property type="entry name" value="CYTOCHROME C OXIDASE ASSEMBLY PROTEIN COX18, MITOCHONDRIAL"/>
    <property type="match status" value="1"/>
</dbReference>
<dbReference type="InterPro" id="IPR001708">
    <property type="entry name" value="YidC/ALB3/OXA1/COX18"/>
</dbReference>
<keyword evidence="10" id="KW-0175">Coiled coil</keyword>